<dbReference type="PANTHER" id="PTHR10953:SF102">
    <property type="entry name" value="ADENYLYLTRANSFERASE AND SULFURTRANSFERASE MOCS3"/>
    <property type="match status" value="1"/>
</dbReference>
<dbReference type="GO" id="GO:0016779">
    <property type="term" value="F:nucleotidyltransferase activity"/>
    <property type="evidence" value="ECO:0007669"/>
    <property type="project" value="TreeGrafter"/>
</dbReference>
<dbReference type="InterPro" id="IPR045886">
    <property type="entry name" value="ThiF/MoeB/HesA"/>
</dbReference>
<reference evidence="2" key="2">
    <citation type="journal article" date="2015" name="Genome Announc.">
        <title>Draft Genome Sequence of Filamentous Marine Cyanobacterium Lyngbya confervoides Strain BDU141951.</title>
        <authorList>
            <person name="Chandrababunaidu M.M."/>
            <person name="Sen D."/>
            <person name="Tripathy S."/>
        </authorList>
    </citation>
    <scope>NUCLEOTIDE SEQUENCE</scope>
    <source>
        <strain evidence="2">BDU141951</strain>
    </source>
</reference>
<dbReference type="PANTHER" id="PTHR10953">
    <property type="entry name" value="UBIQUITIN-ACTIVATING ENZYME E1"/>
    <property type="match status" value="1"/>
</dbReference>
<feature type="domain" description="THIF-type NAD/FAD binding fold" evidence="1">
    <location>
        <begin position="11"/>
        <end position="242"/>
    </location>
</feature>
<dbReference type="InterPro" id="IPR035985">
    <property type="entry name" value="Ubiquitin-activating_enz"/>
</dbReference>
<evidence type="ECO:0000259" key="1">
    <source>
        <dbReference type="Pfam" id="PF00899"/>
    </source>
</evidence>
<dbReference type="GO" id="GO:0004792">
    <property type="term" value="F:thiosulfate-cyanide sulfurtransferase activity"/>
    <property type="evidence" value="ECO:0007669"/>
    <property type="project" value="TreeGrafter"/>
</dbReference>
<name>A0A0C1Y7T4_9CYAN</name>
<dbReference type="SUPFAM" id="SSF69572">
    <property type="entry name" value="Activating enzymes of the ubiquitin-like proteins"/>
    <property type="match status" value="1"/>
</dbReference>
<sequence length="263" mass="28344">MPLSPTELDRYRRQMQLPGFGEAAQLQLKNTTALVTGVGGLGGTAALYLAVAGVGKLILVRGGDLIRDDLNRQVLMTDDWVGKPRVYKAQQTLAALNPDIEIEAVCEYVSADNIDELVQAADIALDCAFDFKERDLLNGACVRHGKPMVEAAMNSMEAYLTTIIPGQTPCLTCLYPEKPNWDRWGFGVLGAVSGTLACLAALEAIKLITGLGDPLLGQLLTMDLARAEFTKLRTFHDHDCPVCGGISHHPKKTANRQLATAAP</sequence>
<dbReference type="Pfam" id="PF00899">
    <property type="entry name" value="ThiF"/>
    <property type="match status" value="1"/>
</dbReference>
<accession>A0A0C1Y7T4</accession>
<dbReference type="GO" id="GO:0005737">
    <property type="term" value="C:cytoplasm"/>
    <property type="evidence" value="ECO:0007669"/>
    <property type="project" value="TreeGrafter"/>
</dbReference>
<dbReference type="InterPro" id="IPR000594">
    <property type="entry name" value="ThiF_NAD_FAD-bd"/>
</dbReference>
<organism evidence="2">
    <name type="scientific">Lyngbya confervoides BDU141951</name>
    <dbReference type="NCBI Taxonomy" id="1574623"/>
    <lineage>
        <taxon>Bacteria</taxon>
        <taxon>Bacillati</taxon>
        <taxon>Cyanobacteriota</taxon>
        <taxon>Cyanophyceae</taxon>
        <taxon>Oscillatoriophycideae</taxon>
        <taxon>Oscillatoriales</taxon>
        <taxon>Microcoleaceae</taxon>
        <taxon>Lyngbya</taxon>
    </lineage>
</organism>
<dbReference type="GO" id="GO:0008641">
    <property type="term" value="F:ubiquitin-like modifier activating enzyme activity"/>
    <property type="evidence" value="ECO:0007669"/>
    <property type="project" value="InterPro"/>
</dbReference>
<dbReference type="CDD" id="cd00757">
    <property type="entry name" value="ThiF_MoeB_HesA_family"/>
    <property type="match status" value="1"/>
</dbReference>
<protein>
    <submittedName>
        <fullName evidence="2">HesA/MoeB/ThiF family protein</fullName>
    </submittedName>
</protein>
<gene>
    <name evidence="2" type="ORF">QQ91_015275</name>
</gene>
<reference evidence="2" key="3">
    <citation type="submission" date="2020-02" db="EMBL/GenBank/DDBJ databases">
        <authorList>
            <person name="Sarangi A.N."/>
            <person name="Ghosh S."/>
            <person name="Mukherjee M."/>
            <person name="Tripathy S."/>
        </authorList>
    </citation>
    <scope>NUCLEOTIDE SEQUENCE</scope>
    <source>
        <strain evidence="2">BDU141951</strain>
    </source>
</reference>
<dbReference type="Gene3D" id="3.40.50.720">
    <property type="entry name" value="NAD(P)-binding Rossmann-like Domain"/>
    <property type="match status" value="1"/>
</dbReference>
<evidence type="ECO:0000313" key="2">
    <source>
        <dbReference type="EMBL" id="NEV68475.1"/>
    </source>
</evidence>
<comment type="caution">
    <text evidence="2">The sequence shown here is derived from an EMBL/GenBank/DDBJ whole genome shotgun (WGS) entry which is preliminary data.</text>
</comment>
<reference evidence="2" key="1">
    <citation type="submission" date="2014-11" db="EMBL/GenBank/DDBJ databases">
        <authorList>
            <person name="Malar M.C."/>
            <person name="Sen D."/>
            <person name="Tripathy S."/>
        </authorList>
    </citation>
    <scope>NUCLEOTIDE SEQUENCE</scope>
    <source>
        <strain evidence="2">BDU141951</strain>
    </source>
</reference>
<dbReference type="AlphaFoldDB" id="A0A0C1Y7T4"/>
<proteinExistence type="predicted"/>
<dbReference type="EMBL" id="JTHE02000003">
    <property type="protein sequence ID" value="NEV68475.1"/>
    <property type="molecule type" value="Genomic_DNA"/>
</dbReference>